<dbReference type="AlphaFoldDB" id="A0A6J6J9H9"/>
<evidence type="ECO:0000259" key="2">
    <source>
        <dbReference type="Pfam" id="PF08338"/>
    </source>
</evidence>
<accession>A0A6J6J9H9</accession>
<dbReference type="Gene3D" id="3.40.50.720">
    <property type="entry name" value="NAD(P)-binding Rossmann-like Domain"/>
    <property type="match status" value="1"/>
</dbReference>
<name>A0A6J6J9H9_9ZZZZ</name>
<sequence length="313" mass="33925">MRVFNNYLLNHRMGTNMRVLISGASGLVGTEVARQLKEAGHEPLKLVRRAAKAADEVSWNPAKGEIDPEIMESVDAVVNLAGATTGKIPWTAKYKKEIVASRLDSTKTLVTAINRAGNPPRVLVSGSASGFYGEGGSTWLSEESPKGEGFLSDLANNWEQEAIKARARVVLVRTTLVMSRKKGALGPLMPLLKLGVGGPIGSGKQFWAWINLVDEAAAIIHLINTPGASGPYNLTAPEPATCEEMIVGLGKALKRPTFFRIPEFLMKLFIGEAAQELLLVSQKMTANKLLASGFRFRYPDLQSSIDWVVAKQK</sequence>
<dbReference type="SUPFAM" id="SSF51735">
    <property type="entry name" value="NAD(P)-binding Rossmann-fold domains"/>
    <property type="match status" value="1"/>
</dbReference>
<dbReference type="InterPro" id="IPR036291">
    <property type="entry name" value="NAD(P)-bd_dom_sf"/>
</dbReference>
<dbReference type="Pfam" id="PF01370">
    <property type="entry name" value="Epimerase"/>
    <property type="match status" value="1"/>
</dbReference>
<feature type="domain" description="NAD-dependent epimerase/dehydratase" evidence="1">
    <location>
        <begin position="19"/>
        <end position="233"/>
    </location>
</feature>
<dbReference type="InterPro" id="IPR001509">
    <property type="entry name" value="Epimerase_deHydtase"/>
</dbReference>
<proteinExistence type="predicted"/>
<dbReference type="PANTHER" id="PTHR11092">
    <property type="entry name" value="SUGAR NUCLEOTIDE EPIMERASE RELATED"/>
    <property type="match status" value="1"/>
</dbReference>
<feature type="domain" description="DUF1731" evidence="2">
    <location>
        <begin position="261"/>
        <end position="306"/>
    </location>
</feature>
<dbReference type="Pfam" id="PF08338">
    <property type="entry name" value="DUF1731"/>
    <property type="match status" value="1"/>
</dbReference>
<dbReference type="InterPro" id="IPR013549">
    <property type="entry name" value="DUF1731"/>
</dbReference>
<evidence type="ECO:0000313" key="3">
    <source>
        <dbReference type="EMBL" id="CAB4632619.1"/>
    </source>
</evidence>
<protein>
    <submittedName>
        <fullName evidence="3">Unannotated protein</fullName>
    </submittedName>
</protein>
<organism evidence="3">
    <name type="scientific">freshwater metagenome</name>
    <dbReference type="NCBI Taxonomy" id="449393"/>
    <lineage>
        <taxon>unclassified sequences</taxon>
        <taxon>metagenomes</taxon>
        <taxon>ecological metagenomes</taxon>
    </lineage>
</organism>
<reference evidence="3" key="1">
    <citation type="submission" date="2020-05" db="EMBL/GenBank/DDBJ databases">
        <authorList>
            <person name="Chiriac C."/>
            <person name="Salcher M."/>
            <person name="Ghai R."/>
            <person name="Kavagutti S V."/>
        </authorList>
    </citation>
    <scope>NUCLEOTIDE SEQUENCE</scope>
</reference>
<dbReference type="EMBL" id="CAEZVS010000030">
    <property type="protein sequence ID" value="CAB4632619.1"/>
    <property type="molecule type" value="Genomic_DNA"/>
</dbReference>
<dbReference type="PANTHER" id="PTHR11092:SF0">
    <property type="entry name" value="EPIMERASE FAMILY PROTEIN SDR39U1"/>
    <property type="match status" value="1"/>
</dbReference>
<dbReference type="InterPro" id="IPR010099">
    <property type="entry name" value="SDR39U1"/>
</dbReference>
<evidence type="ECO:0000259" key="1">
    <source>
        <dbReference type="Pfam" id="PF01370"/>
    </source>
</evidence>
<gene>
    <name evidence="3" type="ORF">UFOPK2106_00350</name>
</gene>
<dbReference type="NCBIfam" id="TIGR01777">
    <property type="entry name" value="yfcH"/>
    <property type="match status" value="1"/>
</dbReference>